<name>A0A5J4YZU0_PORPP</name>
<evidence type="ECO:0000313" key="2">
    <source>
        <dbReference type="Proteomes" id="UP000324585"/>
    </source>
</evidence>
<gene>
    <name evidence="1" type="ORF">FVE85_0259</name>
</gene>
<protein>
    <submittedName>
        <fullName evidence="1">Uncharacterized protein</fullName>
    </submittedName>
</protein>
<organism evidence="1 2">
    <name type="scientific">Porphyridium purpureum</name>
    <name type="common">Red alga</name>
    <name type="synonym">Porphyridium cruentum</name>
    <dbReference type="NCBI Taxonomy" id="35688"/>
    <lineage>
        <taxon>Eukaryota</taxon>
        <taxon>Rhodophyta</taxon>
        <taxon>Bangiophyceae</taxon>
        <taxon>Porphyridiales</taxon>
        <taxon>Porphyridiaceae</taxon>
        <taxon>Porphyridium</taxon>
    </lineage>
</organism>
<comment type="caution">
    <text evidence="1">The sequence shown here is derived from an EMBL/GenBank/DDBJ whole genome shotgun (WGS) entry which is preliminary data.</text>
</comment>
<dbReference type="SUPFAM" id="SSF48371">
    <property type="entry name" value="ARM repeat"/>
    <property type="match status" value="1"/>
</dbReference>
<evidence type="ECO:0000313" key="1">
    <source>
        <dbReference type="EMBL" id="KAA8496530.1"/>
    </source>
</evidence>
<sequence>MATRALDAVAALELATHGDAASIVARSQVILDHLSVLSHELLSMSHRHEEVGFIYAFFSRYYGKVAKQLNEAVRAVRVLLNVLFEQSNAEGQIPRAGPSPAMYSLISAAASVLGCAHALQAYSISDTGLSALDGLLDIARRSTLDPQLVAPLAWAISFCAQSEGAPLPRTISLVSLILGVWGEPKATSKWDIVHFGTLVWLGQRLLQDVPELISSTDVLRVLSEVSARMGHSHDDLVFAAMLGGFLIGTQQDERQAECVANQIKTLRSLEVQSTPHVQPFYEIRQNVQPEAAERISRSAFQLLLWCIASSVEPAFLRGVSTDDLLFMVRCCFDPKMSTETPDEWSSVRQVYVAYHHELAVACIRFIQLRDIEFIHVLEEAASIHCEHILNNPDEAESQKQAQALYIFLWTVATANGTCSLRSIEICCRLFPASRLNEPRRLIMLPSPKTDVESRKLSQDFLIPLTRSIGAFYGKYALEANSKSTKTLDLEALFFSSLLQDLIPNLGVHHFEPVMESVLQGLSRMVRQDSGPCRDSAVDTIVRLLDAEPNVVVLSPQNVTTLLSTFLVAAPSLAPVQVVRFYDCLVRGAGRVTVGALESCFGEVSQAILSSLDTRDPLFRILCLALARSLSIVDLPFLELSKSALDALLDGFRENQADFCVALLLGMIKASAQTADPYRRLGCVEWYLSILKKHEMAFAKL</sequence>
<reference evidence="2" key="1">
    <citation type="journal article" date="2019" name="Nat. Commun.">
        <title>Expansion of phycobilisome linker gene families in mesophilic red algae.</title>
        <authorList>
            <person name="Lee J."/>
            <person name="Kim D."/>
            <person name="Bhattacharya D."/>
            <person name="Yoon H.S."/>
        </authorList>
    </citation>
    <scope>NUCLEOTIDE SEQUENCE [LARGE SCALE GENOMIC DNA]</scope>
    <source>
        <strain evidence="2">CCMP 1328</strain>
    </source>
</reference>
<keyword evidence="2" id="KW-1185">Reference proteome</keyword>
<accession>A0A5J4YZU0</accession>
<dbReference type="Proteomes" id="UP000324585">
    <property type="component" value="Unassembled WGS sequence"/>
</dbReference>
<dbReference type="EMBL" id="VRMN01000002">
    <property type="protein sequence ID" value="KAA8496530.1"/>
    <property type="molecule type" value="Genomic_DNA"/>
</dbReference>
<proteinExistence type="predicted"/>
<dbReference type="InterPro" id="IPR016024">
    <property type="entry name" value="ARM-type_fold"/>
</dbReference>
<dbReference type="AlphaFoldDB" id="A0A5J4YZU0"/>